<gene>
    <name evidence="2" type="ORF">KCJAJFAP_01078</name>
</gene>
<evidence type="ECO:0000313" key="2">
    <source>
        <dbReference type="EMBL" id="VWM02158.1"/>
    </source>
</evidence>
<accession>A0A5K1JD18</accession>
<dbReference type="AlphaFoldDB" id="A0A5K1JD18"/>
<keyword evidence="1" id="KW-0472">Membrane</keyword>
<feature type="transmembrane region" description="Helical" evidence="1">
    <location>
        <begin position="79"/>
        <end position="104"/>
    </location>
</feature>
<protein>
    <submittedName>
        <fullName evidence="2">ABC-2 family transporter protein</fullName>
    </submittedName>
</protein>
<proteinExistence type="predicted"/>
<reference evidence="2 3" key="1">
    <citation type="submission" date="2019-10" db="EMBL/GenBank/DDBJ databases">
        <authorList>
            <person name="Wolf R A."/>
        </authorList>
    </citation>
    <scope>NUCLEOTIDE SEQUENCE [LARGE SCALE GENOMIC DNA]</scope>
    <source>
        <strain evidence="2">Collinsella_aerofaciens_MC2</strain>
    </source>
</reference>
<evidence type="ECO:0000256" key="1">
    <source>
        <dbReference type="SAM" id="Phobius"/>
    </source>
</evidence>
<dbReference type="RefSeq" id="WP_152077148.1">
    <property type="nucleotide sequence ID" value="NZ_CAAKNU010000054.1"/>
</dbReference>
<dbReference type="Proteomes" id="UP000361836">
    <property type="component" value="Unassembled WGS sequence"/>
</dbReference>
<sequence>MRCEDMIKAEAYRVMKSKAPLLLIAAGFVLALLYAVSYEPWRAYGTSDWLGDGVMGFFPNPQYGFGGIPGDLVKDGARYLSAVAPLAHSLFFPIVAVLIIGYAFRTPITGSQWLVSYARGMKTVQLLVARTLVSIVTLVGGFVLFSILVSVVQSASGIGMTMDMIGEFLLRLSLSALICTTLCLLLVLAISLFGNGAFVLSFIILLLYLGYGNPNMPLHLTWLATLASPRPIQFIVPGTLLFVALATVVPIVILGLCWAIKGAIRKRST</sequence>
<name>A0A5K1JD18_9ACTN</name>
<feature type="transmembrane region" description="Helical" evidence="1">
    <location>
        <begin position="234"/>
        <end position="260"/>
    </location>
</feature>
<dbReference type="EMBL" id="CABWIE010000036">
    <property type="protein sequence ID" value="VWM02158.1"/>
    <property type="molecule type" value="Genomic_DNA"/>
</dbReference>
<feature type="transmembrane region" description="Helical" evidence="1">
    <location>
        <begin position="124"/>
        <end position="148"/>
    </location>
</feature>
<keyword evidence="1" id="KW-0812">Transmembrane</keyword>
<feature type="transmembrane region" description="Helical" evidence="1">
    <location>
        <begin position="197"/>
        <end position="214"/>
    </location>
</feature>
<evidence type="ECO:0000313" key="3">
    <source>
        <dbReference type="Proteomes" id="UP000361836"/>
    </source>
</evidence>
<organism evidence="2 3">
    <name type="scientific">Collinsella aerofaciens</name>
    <dbReference type="NCBI Taxonomy" id="74426"/>
    <lineage>
        <taxon>Bacteria</taxon>
        <taxon>Bacillati</taxon>
        <taxon>Actinomycetota</taxon>
        <taxon>Coriobacteriia</taxon>
        <taxon>Coriobacteriales</taxon>
        <taxon>Coriobacteriaceae</taxon>
        <taxon>Collinsella</taxon>
    </lineage>
</organism>
<keyword evidence="3" id="KW-1185">Reference proteome</keyword>
<feature type="transmembrane region" description="Helical" evidence="1">
    <location>
        <begin position="168"/>
        <end position="190"/>
    </location>
</feature>
<keyword evidence="1" id="KW-1133">Transmembrane helix</keyword>